<dbReference type="AlphaFoldDB" id="A0A1S2QJN4"/>
<gene>
    <name evidence="1" type="ORF">BIV23_08145</name>
</gene>
<protein>
    <submittedName>
        <fullName evidence="1">Uncharacterized protein</fullName>
    </submittedName>
</protein>
<name>A0A1S2QJN4_9ACTN</name>
<dbReference type="Proteomes" id="UP000179642">
    <property type="component" value="Unassembled WGS sequence"/>
</dbReference>
<dbReference type="RefSeq" id="WP_071380083.1">
    <property type="nucleotide sequence ID" value="NZ_MLYO01000015.1"/>
</dbReference>
<reference evidence="1 2" key="1">
    <citation type="submission" date="2016-10" db="EMBL/GenBank/DDBJ databases">
        <title>Genome sequence of Streptomyces sp. MUSC 1.</title>
        <authorList>
            <person name="Lee L.-H."/>
            <person name="Ser H.-L."/>
            <person name="Law J.W.-F."/>
        </authorList>
    </citation>
    <scope>NUCLEOTIDE SEQUENCE [LARGE SCALE GENOMIC DNA]</scope>
    <source>
        <strain evidence="1 2">MUSC 1</strain>
    </source>
</reference>
<organism evidence="1 2">
    <name type="scientific">Streptomyces monashensis</name>
    <dbReference type="NCBI Taxonomy" id="1678012"/>
    <lineage>
        <taxon>Bacteria</taxon>
        <taxon>Bacillati</taxon>
        <taxon>Actinomycetota</taxon>
        <taxon>Actinomycetes</taxon>
        <taxon>Kitasatosporales</taxon>
        <taxon>Streptomycetaceae</taxon>
        <taxon>Streptomyces</taxon>
    </lineage>
</organism>
<accession>A0A1S2QJN4</accession>
<comment type="caution">
    <text evidence="1">The sequence shown here is derived from an EMBL/GenBank/DDBJ whole genome shotgun (WGS) entry which is preliminary data.</text>
</comment>
<sequence length="65" mass="7249">MPTNPPESMQHHLRQLRRTSFVRALIARGQIDEDAVVSSDEIRAQLFGISPDDTDTDTDVVDARG</sequence>
<dbReference type="EMBL" id="MLYO01000015">
    <property type="protein sequence ID" value="OIK06352.1"/>
    <property type="molecule type" value="Genomic_DNA"/>
</dbReference>
<proteinExistence type="predicted"/>
<evidence type="ECO:0000313" key="1">
    <source>
        <dbReference type="EMBL" id="OIK06352.1"/>
    </source>
</evidence>
<keyword evidence="2" id="KW-1185">Reference proteome</keyword>
<evidence type="ECO:0000313" key="2">
    <source>
        <dbReference type="Proteomes" id="UP000179642"/>
    </source>
</evidence>